<evidence type="ECO:0000313" key="9">
    <source>
        <dbReference type="EMBL" id="SCY06611.1"/>
    </source>
</evidence>
<comment type="similarity">
    <text evidence="2">Belongs to the amino acid-polyamine-organocation (APC) superfamily. Spore germination protein (SGP) (TC 2.A.3.9) family.</text>
</comment>
<evidence type="ECO:0000256" key="4">
    <source>
        <dbReference type="ARBA" id="ARBA00022544"/>
    </source>
</evidence>
<feature type="transmembrane region" description="Helical" evidence="8">
    <location>
        <begin position="80"/>
        <end position="101"/>
    </location>
</feature>
<proteinExistence type="inferred from homology"/>
<organism evidence="9 10">
    <name type="scientific">Alkaliphilus peptidifermentans DSM 18978</name>
    <dbReference type="NCBI Taxonomy" id="1120976"/>
    <lineage>
        <taxon>Bacteria</taxon>
        <taxon>Bacillati</taxon>
        <taxon>Bacillota</taxon>
        <taxon>Clostridia</taxon>
        <taxon>Peptostreptococcales</taxon>
        <taxon>Natronincolaceae</taxon>
        <taxon>Alkaliphilus</taxon>
    </lineage>
</organism>
<dbReference type="GO" id="GO:0009847">
    <property type="term" value="P:spore germination"/>
    <property type="evidence" value="ECO:0007669"/>
    <property type="project" value="InterPro"/>
</dbReference>
<keyword evidence="10" id="KW-1185">Reference proteome</keyword>
<evidence type="ECO:0000256" key="2">
    <source>
        <dbReference type="ARBA" id="ARBA00007998"/>
    </source>
</evidence>
<evidence type="ECO:0000313" key="10">
    <source>
        <dbReference type="Proteomes" id="UP000198636"/>
    </source>
</evidence>
<dbReference type="EMBL" id="FMUS01000003">
    <property type="protein sequence ID" value="SCY06611.1"/>
    <property type="molecule type" value="Genomic_DNA"/>
</dbReference>
<dbReference type="Pfam" id="PF03845">
    <property type="entry name" value="Spore_permease"/>
    <property type="match status" value="1"/>
</dbReference>
<feature type="transmembrane region" description="Helical" evidence="8">
    <location>
        <begin position="300"/>
        <end position="317"/>
    </location>
</feature>
<feature type="transmembrane region" description="Helical" evidence="8">
    <location>
        <begin position="137"/>
        <end position="158"/>
    </location>
</feature>
<feature type="transmembrane region" description="Helical" evidence="8">
    <location>
        <begin position="210"/>
        <end position="236"/>
    </location>
</feature>
<feature type="transmembrane region" description="Helical" evidence="8">
    <location>
        <begin position="178"/>
        <end position="198"/>
    </location>
</feature>
<feature type="transmembrane region" description="Helical" evidence="8">
    <location>
        <begin position="113"/>
        <end position="130"/>
    </location>
</feature>
<dbReference type="STRING" id="1120976.SAMN03080606_00787"/>
<feature type="transmembrane region" description="Helical" evidence="8">
    <location>
        <begin position="266"/>
        <end position="288"/>
    </location>
</feature>
<reference evidence="9 10" key="1">
    <citation type="submission" date="2016-10" db="EMBL/GenBank/DDBJ databases">
        <authorList>
            <person name="de Groot N.N."/>
        </authorList>
    </citation>
    <scope>NUCLEOTIDE SEQUENCE [LARGE SCALE GENOMIC DNA]</scope>
    <source>
        <strain evidence="9 10">DSM 18978</strain>
    </source>
</reference>
<sequence>MDQINSKHVPFFILATIIVSAKTYPTIYTKNGGRESWIAMIIASIIMTLFLVYVIKASLKHNCFNLYDIYTSALGKPMGNIFIGFLLLTLFLTLVESAAVYSNALHNHLLMDTPVWFFLLLFLTSTLYTVKKDLVAIIIVTLIGIVLVTISGINLAILTVKYKEVAYLLPVFERGVTIGFIKSIGQILGLFAGVIVIFPLLKRLGDTKNLLLYVVIGLLFALQIHIVSLTGLFMTFDVHFINYMTYPNLFQTQLVSHFRFLEMGELFVMLQIVGGWYLKYVITFYGLLSILREMKQKSKYWVYGISIVVAICAYFAGDNLFLLFKLLNYYTYIVLVNFFVIPLFVFGIFSKRGLQIASKDSI</sequence>
<evidence type="ECO:0000256" key="8">
    <source>
        <dbReference type="SAM" id="Phobius"/>
    </source>
</evidence>
<keyword evidence="7 8" id="KW-0472">Membrane</keyword>
<dbReference type="GO" id="GO:0016020">
    <property type="term" value="C:membrane"/>
    <property type="evidence" value="ECO:0007669"/>
    <property type="project" value="UniProtKB-SubCell"/>
</dbReference>
<evidence type="ECO:0000256" key="3">
    <source>
        <dbReference type="ARBA" id="ARBA00022448"/>
    </source>
</evidence>
<evidence type="ECO:0000256" key="1">
    <source>
        <dbReference type="ARBA" id="ARBA00004141"/>
    </source>
</evidence>
<feature type="transmembrane region" description="Helical" evidence="8">
    <location>
        <begin position="329"/>
        <end position="349"/>
    </location>
</feature>
<dbReference type="PANTHER" id="PTHR34975">
    <property type="entry name" value="SPORE GERMINATION PROTEIN A2"/>
    <property type="match status" value="1"/>
</dbReference>
<feature type="transmembrane region" description="Helical" evidence="8">
    <location>
        <begin position="37"/>
        <end position="59"/>
    </location>
</feature>
<evidence type="ECO:0000256" key="6">
    <source>
        <dbReference type="ARBA" id="ARBA00022989"/>
    </source>
</evidence>
<protein>
    <submittedName>
        <fullName evidence="9">Spore germination protein (Amino acid permease)</fullName>
    </submittedName>
</protein>
<keyword evidence="4" id="KW-0309">Germination</keyword>
<dbReference type="RefSeq" id="WP_091540180.1">
    <property type="nucleotide sequence ID" value="NZ_FMUS01000003.1"/>
</dbReference>
<gene>
    <name evidence="9" type="ORF">SAMN03080606_00787</name>
</gene>
<dbReference type="AlphaFoldDB" id="A0A1G5CWH7"/>
<comment type="subcellular location">
    <subcellularLocation>
        <location evidence="1">Membrane</location>
        <topology evidence="1">Multi-pass membrane protein</topology>
    </subcellularLocation>
</comment>
<dbReference type="NCBIfam" id="TIGR00912">
    <property type="entry name" value="2A0309"/>
    <property type="match status" value="1"/>
</dbReference>
<keyword evidence="3" id="KW-0813">Transport</keyword>
<dbReference type="Proteomes" id="UP000198636">
    <property type="component" value="Unassembled WGS sequence"/>
</dbReference>
<keyword evidence="5 8" id="KW-0812">Transmembrane</keyword>
<accession>A0A1G5CWH7</accession>
<name>A0A1G5CWH7_9FIRM</name>
<keyword evidence="6 8" id="KW-1133">Transmembrane helix</keyword>
<dbReference type="OrthoDB" id="2381188at2"/>
<dbReference type="PANTHER" id="PTHR34975:SF2">
    <property type="entry name" value="SPORE GERMINATION PROTEIN A2"/>
    <property type="match status" value="1"/>
</dbReference>
<dbReference type="InterPro" id="IPR004761">
    <property type="entry name" value="Spore_GerAB"/>
</dbReference>
<evidence type="ECO:0000256" key="7">
    <source>
        <dbReference type="ARBA" id="ARBA00023136"/>
    </source>
</evidence>
<evidence type="ECO:0000256" key="5">
    <source>
        <dbReference type="ARBA" id="ARBA00022692"/>
    </source>
</evidence>